<evidence type="ECO:0000259" key="2">
    <source>
        <dbReference type="Pfam" id="PF26133"/>
    </source>
</evidence>
<proteinExistence type="predicted"/>
<name>A0A4U6VRW2_SETVI</name>
<dbReference type="Gramene" id="TKW32558">
    <property type="protein sequence ID" value="TKW32558"/>
    <property type="gene ID" value="SEVIR_2G175300v2"/>
</dbReference>
<dbReference type="Pfam" id="PF26133">
    <property type="entry name" value="DUF8039"/>
    <property type="match status" value="1"/>
</dbReference>
<protein>
    <recommendedName>
        <fullName evidence="2">DUF8039 domain-containing protein</fullName>
    </recommendedName>
</protein>
<dbReference type="PANTHER" id="PTHR33018">
    <property type="entry name" value="OS10G0338966 PROTEIN-RELATED"/>
    <property type="match status" value="1"/>
</dbReference>
<dbReference type="EMBL" id="CM016553">
    <property type="protein sequence ID" value="TKW32558.1"/>
    <property type="molecule type" value="Genomic_DNA"/>
</dbReference>
<feature type="compositionally biased region" description="Polar residues" evidence="1">
    <location>
        <begin position="367"/>
        <end position="379"/>
    </location>
</feature>
<feature type="domain" description="DUF8039" evidence="2">
    <location>
        <begin position="282"/>
        <end position="363"/>
    </location>
</feature>
<dbReference type="InterPro" id="IPR058352">
    <property type="entry name" value="DUF8039"/>
</dbReference>
<dbReference type="OMA" id="FAFREHI"/>
<evidence type="ECO:0000313" key="3">
    <source>
        <dbReference type="EMBL" id="TKW32558.1"/>
    </source>
</evidence>
<dbReference type="PANTHER" id="PTHR33018:SF34">
    <property type="entry name" value="OS02G0472350 PROTEIN"/>
    <property type="match status" value="1"/>
</dbReference>
<dbReference type="Proteomes" id="UP000298652">
    <property type="component" value="Chromosome 2"/>
</dbReference>
<feature type="compositionally biased region" description="Basic and acidic residues" evidence="1">
    <location>
        <begin position="394"/>
        <end position="408"/>
    </location>
</feature>
<evidence type="ECO:0000313" key="4">
    <source>
        <dbReference type="Proteomes" id="UP000298652"/>
    </source>
</evidence>
<gene>
    <name evidence="3" type="ORF">SEVIR_2G175300v2</name>
</gene>
<accession>A0A4U6VRW2</accession>
<evidence type="ECO:0000256" key="1">
    <source>
        <dbReference type="SAM" id="MobiDB-lite"/>
    </source>
</evidence>
<feature type="region of interest" description="Disordered" evidence="1">
    <location>
        <begin position="367"/>
        <end position="432"/>
    </location>
</feature>
<sequence length="708" mass="80476">MSGDGNKEEPIADEGNNGQQDEPSGSSSRPKWKRGKKKKLEGRIIIMEIDEDGEPIAPHNAKTKLVNQIGFLVKDNIPISFQKLKSPEIDESIASTSMVPISMVPKREKEMIWEQIKENFTFEGVDEAKVKDWSFQKGAIAFQTYKKNLNKDYIKKGLTPDFMKHLKKEDDIIARGIVPQILEWLKRVKHWYYAHGGTLNSKDGSFVFAKELREAATRLVELIKATTNGSFMPDREKDDELTMALGNLEHPGCCRGKGVIPWKFAFREHIDSYRSCQRKLLELVNPVKNKLIMVAYGVAEQPTQGQTIHGVEIPALGYAKVGVDRVVDGWDDLKLEIPRGDGEKNLEESIHGWILWPKRYIRITQLSPPTLGSSPQGSRARSPMPSAWAPSPLPDRDPSISPPVERDPSMSPRSPLADRDASMSPPPPIMILPTAATKKKQNKLKEKQPEPKKPYDMTNVELHTVVDAEVKAHLTTKPPMNKDPPLDKVLSEFDKNLLLFAKDTNLTPAQLRGEDHVSKHPGVAKSKFEFGKSLVWPQLVDRLPTKMYKLHQWYMEASANSLLMLEVRIGDQHYFCGEDILKIPLEELYFLYNQDALDKLLISSWVLMEIQTCRRKGYYDIGFIDPVDQSVVYIMDSFRKSRDQYKNLIDILNKAWARFCRHHADMMEALLVTEKIRAIQEQLSGFLLDKVVNPAGEFHSNGSNLHHC</sequence>
<feature type="region of interest" description="Disordered" evidence="1">
    <location>
        <begin position="1"/>
        <end position="38"/>
    </location>
</feature>
<feature type="compositionally biased region" description="Basic and acidic residues" evidence="1">
    <location>
        <begin position="1"/>
        <end position="10"/>
    </location>
</feature>
<reference evidence="3" key="1">
    <citation type="submission" date="2019-03" db="EMBL/GenBank/DDBJ databases">
        <title>WGS assembly of Setaria viridis.</title>
        <authorList>
            <person name="Huang P."/>
            <person name="Jenkins J."/>
            <person name="Grimwood J."/>
            <person name="Barry K."/>
            <person name="Healey A."/>
            <person name="Mamidi S."/>
            <person name="Sreedasyam A."/>
            <person name="Shu S."/>
            <person name="Feldman M."/>
            <person name="Wu J."/>
            <person name="Yu Y."/>
            <person name="Chen C."/>
            <person name="Johnson J."/>
            <person name="Rokhsar D."/>
            <person name="Baxter I."/>
            <person name="Schmutz J."/>
            <person name="Brutnell T."/>
            <person name="Kellogg E."/>
        </authorList>
    </citation>
    <scope>NUCLEOTIDE SEQUENCE [LARGE SCALE GENOMIC DNA]</scope>
</reference>
<keyword evidence="4" id="KW-1185">Reference proteome</keyword>
<dbReference type="AlphaFoldDB" id="A0A4U6VRW2"/>
<organism evidence="3 4">
    <name type="scientific">Setaria viridis</name>
    <name type="common">Green bristlegrass</name>
    <name type="synonym">Setaria italica subsp. viridis</name>
    <dbReference type="NCBI Taxonomy" id="4556"/>
    <lineage>
        <taxon>Eukaryota</taxon>
        <taxon>Viridiplantae</taxon>
        <taxon>Streptophyta</taxon>
        <taxon>Embryophyta</taxon>
        <taxon>Tracheophyta</taxon>
        <taxon>Spermatophyta</taxon>
        <taxon>Magnoliopsida</taxon>
        <taxon>Liliopsida</taxon>
        <taxon>Poales</taxon>
        <taxon>Poaceae</taxon>
        <taxon>PACMAD clade</taxon>
        <taxon>Panicoideae</taxon>
        <taxon>Panicodae</taxon>
        <taxon>Paniceae</taxon>
        <taxon>Cenchrinae</taxon>
        <taxon>Setaria</taxon>
    </lineage>
</organism>